<reference evidence="7" key="1">
    <citation type="submission" date="2021-06" db="EMBL/GenBank/DDBJ databases">
        <authorList>
            <consortium name="Wellcome Sanger Institute Data Sharing"/>
        </authorList>
    </citation>
    <scope>NUCLEOTIDE SEQUENCE [LARGE SCALE GENOMIC DNA]</scope>
</reference>
<evidence type="ECO:0000256" key="5">
    <source>
        <dbReference type="ARBA" id="ARBA00023136"/>
    </source>
</evidence>
<dbReference type="GO" id="GO:0005886">
    <property type="term" value="C:plasma membrane"/>
    <property type="evidence" value="ECO:0007669"/>
    <property type="project" value="UniProtKB-SubCell"/>
</dbReference>
<proteinExistence type="inferred from homology"/>
<reference evidence="7" key="3">
    <citation type="submission" date="2025-09" db="UniProtKB">
        <authorList>
            <consortium name="Ensembl"/>
        </authorList>
    </citation>
    <scope>IDENTIFICATION</scope>
</reference>
<feature type="transmembrane region" description="Helical" evidence="6">
    <location>
        <begin position="302"/>
        <end position="325"/>
    </location>
</feature>
<feature type="transmembrane region" description="Helical" evidence="6">
    <location>
        <begin position="262"/>
        <end position="282"/>
    </location>
</feature>
<dbReference type="InterPro" id="IPR007603">
    <property type="entry name" value="Choline_transptr-like"/>
</dbReference>
<protein>
    <recommendedName>
        <fullName evidence="6">Choline transporter-like protein</fullName>
    </recommendedName>
</protein>
<dbReference type="Ensembl" id="ENSECRT00000021418.1">
    <property type="protein sequence ID" value="ENSECRP00000020966.1"/>
    <property type="gene ID" value="ENSECRG00000014073.1"/>
</dbReference>
<dbReference type="GO" id="GO:0022857">
    <property type="term" value="F:transmembrane transporter activity"/>
    <property type="evidence" value="ECO:0007669"/>
    <property type="project" value="UniProtKB-UniRule"/>
</dbReference>
<evidence type="ECO:0000313" key="8">
    <source>
        <dbReference type="Proteomes" id="UP000694620"/>
    </source>
</evidence>
<comment type="function">
    <text evidence="6">Choline transporter.</text>
</comment>
<evidence type="ECO:0000256" key="6">
    <source>
        <dbReference type="RuleBase" id="RU368066"/>
    </source>
</evidence>
<name>A0A8C4SSJ7_ERPCA</name>
<keyword evidence="5 6" id="KW-0472">Membrane</keyword>
<feature type="transmembrane region" description="Helical" evidence="6">
    <location>
        <begin position="581"/>
        <end position="604"/>
    </location>
</feature>
<feature type="transmembrane region" description="Helical" evidence="6">
    <location>
        <begin position="403"/>
        <end position="430"/>
    </location>
</feature>
<gene>
    <name evidence="7" type="primary">SLC44A3</name>
</gene>
<dbReference type="Proteomes" id="UP000694620">
    <property type="component" value="Chromosome 10"/>
</dbReference>
<keyword evidence="4 6" id="KW-1133">Transmembrane helix</keyword>
<comment type="similarity">
    <text evidence="2 6">Belongs to the CTL (choline transporter-like) family.</text>
</comment>
<accession>A0A8C4SSJ7</accession>
<evidence type="ECO:0000313" key="7">
    <source>
        <dbReference type="Ensembl" id="ENSECRP00000020966.1"/>
    </source>
</evidence>
<sequence>MIVYNASEISANAIRCAFKLLEAKKTARDQTFGNRTWRPLIYRRCTDLPWLILWFLFWTGMMFIAGYSLTAGSVERLIFGHDSFGNVCGRKNLPIKGAALSGKDMTHHNHIFLLNSCNLKIKNLQINSVALCVSNCPQKQLNTTKDLQTFAERNGSYLCVYSLNSSEYTDNSKSANLCPPLPVSSSKSSPFFHHCVPQNPECYRQFVPVLVGALNEVDFFHRMIAGIMASKESITGLSLLAVVFSVIMVLMFRFITSLVMHIFITLLAFGLVFVSSILWWLYFDHVTSPIFELETEKENSKYLLGFACCSSVISVVIFLLIFTMWKTLGLVTEMFQLANKIIHSVPLLFVQSMWTFVILMFFWVYWITVLLSLGTAGAAFSTPEGFVNYKPFSSIRYMWWYHVLGLLWTSEFILACHQMTIAGAVVRVYFNRDKNNPPSHPVLSSIMNVFSYHLGTVVKGSLIIMLVRVPRIVLTYIHRALKGKENSCARCMAKCCFCCLWCLEKFLRHQNQNAYTATSINGTNFCTSTTEAFSVIMKNSLSLADVNSFGDFSLFLGKVFVVCFTFFSGLMVFSYQQVLQVWVIPLLLISFLSYSVAHCFLSVFERVVDVLFLCYAVDLETNDGSADKPYFMNKELMEFMNRSKEEILRMDTRQSKRHEGSTELQPMA</sequence>
<keyword evidence="3 6" id="KW-0812">Transmembrane</keyword>
<feature type="transmembrane region" description="Helical" evidence="6">
    <location>
        <begin position="555"/>
        <end position="575"/>
    </location>
</feature>
<evidence type="ECO:0000256" key="3">
    <source>
        <dbReference type="ARBA" id="ARBA00022692"/>
    </source>
</evidence>
<dbReference type="PANTHER" id="PTHR12385">
    <property type="entry name" value="CHOLINE TRANSPORTER-LIKE (SLC FAMILY 44)"/>
    <property type="match status" value="1"/>
</dbReference>
<evidence type="ECO:0000256" key="1">
    <source>
        <dbReference type="ARBA" id="ARBA00004141"/>
    </source>
</evidence>
<keyword evidence="8" id="KW-1185">Reference proteome</keyword>
<feature type="transmembrane region" description="Helical" evidence="6">
    <location>
        <begin position="337"/>
        <end position="357"/>
    </location>
</feature>
<organism evidence="7 8">
    <name type="scientific">Erpetoichthys calabaricus</name>
    <name type="common">Rope fish</name>
    <name type="synonym">Calamoichthys calabaricus</name>
    <dbReference type="NCBI Taxonomy" id="27687"/>
    <lineage>
        <taxon>Eukaryota</taxon>
        <taxon>Metazoa</taxon>
        <taxon>Chordata</taxon>
        <taxon>Craniata</taxon>
        <taxon>Vertebrata</taxon>
        <taxon>Euteleostomi</taxon>
        <taxon>Actinopterygii</taxon>
        <taxon>Polypteriformes</taxon>
        <taxon>Polypteridae</taxon>
        <taxon>Erpetoichthys</taxon>
    </lineage>
</organism>
<comment type="subcellular location">
    <subcellularLocation>
        <location evidence="6">Cell membrane</location>
        <topology evidence="6">Multi-pass membrane protein</topology>
    </subcellularLocation>
    <subcellularLocation>
        <location evidence="1">Membrane</location>
        <topology evidence="1">Multi-pass membrane protein</topology>
    </subcellularLocation>
</comment>
<feature type="transmembrane region" description="Helical" evidence="6">
    <location>
        <begin position="48"/>
        <end position="69"/>
    </location>
</feature>
<evidence type="ECO:0000256" key="2">
    <source>
        <dbReference type="ARBA" id="ARBA00007168"/>
    </source>
</evidence>
<reference evidence="7" key="2">
    <citation type="submission" date="2025-08" db="UniProtKB">
        <authorList>
            <consortium name="Ensembl"/>
        </authorList>
    </citation>
    <scope>IDENTIFICATION</scope>
</reference>
<dbReference type="PANTHER" id="PTHR12385:SF13">
    <property type="entry name" value="CHOLINE TRANSPORTER-LIKE PROTEIN 3"/>
    <property type="match status" value="1"/>
</dbReference>
<dbReference type="AlphaFoldDB" id="A0A8C4SSJ7"/>
<dbReference type="Pfam" id="PF04515">
    <property type="entry name" value="Choline_transpo"/>
    <property type="match status" value="1"/>
</dbReference>
<evidence type="ECO:0000256" key="4">
    <source>
        <dbReference type="ARBA" id="ARBA00022989"/>
    </source>
</evidence>
<feature type="transmembrane region" description="Helical" evidence="6">
    <location>
        <begin position="234"/>
        <end position="255"/>
    </location>
</feature>
<dbReference type="GeneTree" id="ENSGT00940000160336"/>